<evidence type="ECO:0008006" key="3">
    <source>
        <dbReference type="Google" id="ProtNLM"/>
    </source>
</evidence>
<dbReference type="Proteomes" id="UP000663464">
    <property type="component" value="Chromosome"/>
</dbReference>
<reference evidence="1 2" key="1">
    <citation type="journal article" date="2014" name="J. Infect. Dis.">
        <title>Molecular characterization of a novel botulinum neurotoxin type H gene.</title>
        <authorList>
            <person name="Dover N."/>
            <person name="Barash J.R."/>
            <person name="Hill K.K."/>
            <person name="Xie G."/>
            <person name="Arnon S.S."/>
        </authorList>
    </citation>
    <scope>NUCLEOTIDE SEQUENCE [LARGE SCALE GENOMIC DNA]</scope>
    <source>
        <strain evidence="1 2">IBCA10-7060</strain>
    </source>
</reference>
<accession>A0ABD7CL78</accession>
<dbReference type="AlphaFoldDB" id="A0ABD7CL78"/>
<proteinExistence type="predicted"/>
<dbReference type="RefSeq" id="WP_045894722.1">
    <property type="nucleotide sequence ID" value="NZ_CP069280.1"/>
</dbReference>
<gene>
    <name evidence="1" type="ORF">JQS73_02730</name>
</gene>
<name>A0ABD7CL78_CLOBO</name>
<evidence type="ECO:0000313" key="1">
    <source>
        <dbReference type="EMBL" id="QRI54053.1"/>
    </source>
</evidence>
<evidence type="ECO:0000313" key="2">
    <source>
        <dbReference type="Proteomes" id="UP000663464"/>
    </source>
</evidence>
<organism evidence="1 2">
    <name type="scientific">Clostridium botulinum</name>
    <dbReference type="NCBI Taxonomy" id="1491"/>
    <lineage>
        <taxon>Bacteria</taxon>
        <taxon>Bacillati</taxon>
        <taxon>Bacillota</taxon>
        <taxon>Clostridia</taxon>
        <taxon>Eubacteriales</taxon>
        <taxon>Clostridiaceae</taxon>
        <taxon>Clostridium</taxon>
    </lineage>
</organism>
<dbReference type="EMBL" id="CP069280">
    <property type="protein sequence ID" value="QRI54053.1"/>
    <property type="molecule type" value="Genomic_DNA"/>
</dbReference>
<sequence>MERCKCEFECKGVCWVNAGGSYEAWDIISKYCDGSKKNVELIDKALHEYIGEENRTKLCKELKIKGKEREFLIEEGLQP</sequence>
<protein>
    <recommendedName>
        <fullName evidence="3">DUF1059 domain-containing protein</fullName>
    </recommendedName>
</protein>